<dbReference type="Pfam" id="PF00413">
    <property type="entry name" value="Peptidase_M10"/>
    <property type="match status" value="1"/>
</dbReference>
<evidence type="ECO:0000313" key="7">
    <source>
        <dbReference type="Proteomes" id="UP000184028"/>
    </source>
</evidence>
<name>A0A1M7FG69_9FLAO</name>
<dbReference type="InterPro" id="IPR024079">
    <property type="entry name" value="MetalloPept_cat_dom_sf"/>
</dbReference>
<evidence type="ECO:0000259" key="5">
    <source>
        <dbReference type="SMART" id="SM00235"/>
    </source>
</evidence>
<evidence type="ECO:0000256" key="2">
    <source>
        <dbReference type="ARBA" id="ARBA00022723"/>
    </source>
</evidence>
<evidence type="ECO:0000256" key="3">
    <source>
        <dbReference type="ARBA" id="ARBA00022801"/>
    </source>
</evidence>
<reference evidence="7" key="1">
    <citation type="submission" date="2016-11" db="EMBL/GenBank/DDBJ databases">
        <authorList>
            <person name="Varghese N."/>
            <person name="Submissions S."/>
        </authorList>
    </citation>
    <scope>NUCLEOTIDE SEQUENCE [LARGE SCALE GENOMIC DNA]</scope>
    <source>
        <strain evidence="7">DSM 24724</strain>
    </source>
</reference>
<dbReference type="SMART" id="SM00235">
    <property type="entry name" value="ZnMc"/>
    <property type="match status" value="1"/>
</dbReference>
<dbReference type="STRING" id="946677.SAMN05444484_103364"/>
<dbReference type="GO" id="GO:0008270">
    <property type="term" value="F:zinc ion binding"/>
    <property type="evidence" value="ECO:0007669"/>
    <property type="project" value="InterPro"/>
</dbReference>
<dbReference type="EMBL" id="FRBT01000003">
    <property type="protein sequence ID" value="SHM03000.1"/>
    <property type="molecule type" value="Genomic_DNA"/>
</dbReference>
<dbReference type="SUPFAM" id="SSF55486">
    <property type="entry name" value="Metalloproteases ('zincins'), catalytic domain"/>
    <property type="match status" value="1"/>
</dbReference>
<gene>
    <name evidence="6" type="ORF">SAMN05444484_103364</name>
</gene>
<keyword evidence="3" id="KW-0378">Hydrolase</keyword>
<dbReference type="CDD" id="cd04268">
    <property type="entry name" value="ZnMc_MMP_like"/>
    <property type="match status" value="1"/>
</dbReference>
<evidence type="ECO:0000256" key="4">
    <source>
        <dbReference type="ARBA" id="ARBA00022833"/>
    </source>
</evidence>
<dbReference type="AlphaFoldDB" id="A0A1M7FG69"/>
<evidence type="ECO:0000313" key="6">
    <source>
        <dbReference type="EMBL" id="SHM03000.1"/>
    </source>
</evidence>
<sequence length="371" mass="42468">METKKTTKTESAFDLNTSTFLPAEEYRHVYNNKVICVTDSKGYPEPDNMNPNKIRVGTGGFIPLWDVGVSLNWRFSKSFDSYFKNPEAAKNGVRELFVQATMGWKDAWPVKFHEVRDGWDFEIDMHTEDCDNSGCVLASAFFPGAGQNTFYIYPTMFKQTYQEQIETIEHEMGHIFGLRHFFANISETKWKSELFGTDTPFSIMNYGEKSKLENTDIEDLKKLYQLVWSNQLTEINGTPIKKFVSYHMSKSKTIDFGATPGLQLLQINAEPSSDGSVNYLRADNYYADQFSCVVHGYSYYRLTNIHSANTITGCVTKTWLYEGREVFEYIPFTLAPGAWKVFGCFFVTMSQPITFKICSFYGTVQKCTCSA</sequence>
<keyword evidence="7" id="KW-1185">Reference proteome</keyword>
<dbReference type="InterPro" id="IPR006026">
    <property type="entry name" value="Peptidase_Metallo"/>
</dbReference>
<evidence type="ECO:0000256" key="1">
    <source>
        <dbReference type="ARBA" id="ARBA00022670"/>
    </source>
</evidence>
<keyword evidence="4" id="KW-0862">Zinc</keyword>
<feature type="domain" description="Peptidase metallopeptidase" evidence="5">
    <location>
        <begin position="61"/>
        <end position="226"/>
    </location>
</feature>
<dbReference type="OrthoDB" id="277230at2"/>
<dbReference type="GO" id="GO:0031012">
    <property type="term" value="C:extracellular matrix"/>
    <property type="evidence" value="ECO:0007669"/>
    <property type="project" value="InterPro"/>
</dbReference>
<dbReference type="GO" id="GO:0006508">
    <property type="term" value="P:proteolysis"/>
    <property type="evidence" value="ECO:0007669"/>
    <property type="project" value="UniProtKB-KW"/>
</dbReference>
<proteinExistence type="predicted"/>
<keyword evidence="2" id="KW-0479">Metal-binding</keyword>
<keyword evidence="1" id="KW-0645">Protease</keyword>
<organism evidence="6 7">
    <name type="scientific">Flavobacterium chilense</name>
    <dbReference type="NCBI Taxonomy" id="946677"/>
    <lineage>
        <taxon>Bacteria</taxon>
        <taxon>Pseudomonadati</taxon>
        <taxon>Bacteroidota</taxon>
        <taxon>Flavobacteriia</taxon>
        <taxon>Flavobacteriales</taxon>
        <taxon>Flavobacteriaceae</taxon>
        <taxon>Flavobacterium</taxon>
    </lineage>
</organism>
<protein>
    <recommendedName>
        <fullName evidence="5">Peptidase metallopeptidase domain-containing protein</fullName>
    </recommendedName>
</protein>
<dbReference type="Proteomes" id="UP000184028">
    <property type="component" value="Unassembled WGS sequence"/>
</dbReference>
<dbReference type="InterPro" id="IPR001818">
    <property type="entry name" value="Pept_M10_metallopeptidase"/>
</dbReference>
<dbReference type="Gene3D" id="3.40.390.10">
    <property type="entry name" value="Collagenase (Catalytic Domain)"/>
    <property type="match status" value="1"/>
</dbReference>
<dbReference type="RefSeq" id="WP_068842387.1">
    <property type="nucleotide sequence ID" value="NZ_FRBT01000003.1"/>
</dbReference>
<dbReference type="GO" id="GO:0004222">
    <property type="term" value="F:metalloendopeptidase activity"/>
    <property type="evidence" value="ECO:0007669"/>
    <property type="project" value="InterPro"/>
</dbReference>
<accession>A0A1M7FG69</accession>